<evidence type="ECO:0000256" key="6">
    <source>
        <dbReference type="ARBA" id="ARBA00023002"/>
    </source>
</evidence>
<protein>
    <recommendedName>
        <fullName evidence="3">alcohol dehydrogenase</fullName>
        <ecNumber evidence="3">1.1.1.1</ecNumber>
    </recommendedName>
</protein>
<comment type="caution">
    <text evidence="9">The sequence shown here is derived from an EMBL/GenBank/DDBJ whole genome shotgun (WGS) entry which is preliminary data.</text>
</comment>
<dbReference type="GO" id="GO:0005737">
    <property type="term" value="C:cytoplasm"/>
    <property type="evidence" value="ECO:0007669"/>
    <property type="project" value="TreeGrafter"/>
</dbReference>
<dbReference type="SUPFAM" id="SSF51735">
    <property type="entry name" value="NAD(P)-binding Rossmann-fold domains"/>
    <property type="match status" value="1"/>
</dbReference>
<evidence type="ECO:0000256" key="4">
    <source>
        <dbReference type="ARBA" id="ARBA00022723"/>
    </source>
</evidence>
<feature type="region of interest" description="Disordered" evidence="7">
    <location>
        <begin position="1"/>
        <end position="45"/>
    </location>
</feature>
<dbReference type="PANTHER" id="PTHR42940:SF7">
    <property type="entry name" value="ALCOHOL DEHYDROGENASE-LIKE N-TERMINAL DOMAIN-CONTAINING PROTEIN"/>
    <property type="match status" value="1"/>
</dbReference>
<dbReference type="GO" id="GO:0004022">
    <property type="term" value="F:alcohol dehydrogenase (NAD+) activity"/>
    <property type="evidence" value="ECO:0007669"/>
    <property type="project" value="UniProtKB-EC"/>
</dbReference>
<keyword evidence="6" id="KW-0560">Oxidoreductase</keyword>
<dbReference type="InterPro" id="IPR011032">
    <property type="entry name" value="GroES-like_sf"/>
</dbReference>
<feature type="compositionally biased region" description="Low complexity" evidence="7">
    <location>
        <begin position="301"/>
        <end position="315"/>
    </location>
</feature>
<feature type="compositionally biased region" description="Gly residues" evidence="7">
    <location>
        <begin position="18"/>
        <end position="33"/>
    </location>
</feature>
<comment type="cofactor">
    <cofactor evidence="1">
        <name>Zn(2+)</name>
        <dbReference type="ChEBI" id="CHEBI:29105"/>
    </cofactor>
</comment>
<feature type="compositionally biased region" description="Pro residues" evidence="7">
    <location>
        <begin position="1"/>
        <end position="10"/>
    </location>
</feature>
<proteinExistence type="inferred from homology"/>
<dbReference type="Gene3D" id="3.40.50.720">
    <property type="entry name" value="NAD(P)-binding Rossmann-like Domain"/>
    <property type="match status" value="1"/>
</dbReference>
<feature type="domain" description="Alcohol dehydrogenase-like N-terminal" evidence="8">
    <location>
        <begin position="80"/>
        <end position="164"/>
    </location>
</feature>
<dbReference type="InterPro" id="IPR013154">
    <property type="entry name" value="ADH-like_N"/>
</dbReference>
<evidence type="ECO:0000256" key="7">
    <source>
        <dbReference type="SAM" id="MobiDB-lite"/>
    </source>
</evidence>
<comment type="similarity">
    <text evidence="2">Belongs to the zinc-containing alcohol dehydrogenase family.</text>
</comment>
<name>A0A3A9ZCE5_9ACTN</name>
<reference evidence="9 10" key="1">
    <citation type="journal article" date="2014" name="Int. J. Syst. Evol. Microbiol.">
        <title>Streptomyces hoynatensis sp. nov., isolated from deep marine sediment.</title>
        <authorList>
            <person name="Veyisoglu A."/>
            <person name="Sahin N."/>
        </authorList>
    </citation>
    <scope>NUCLEOTIDE SEQUENCE [LARGE SCALE GENOMIC DNA]</scope>
    <source>
        <strain evidence="9 10">KCTC 29097</strain>
    </source>
</reference>
<dbReference type="Gene3D" id="3.90.180.10">
    <property type="entry name" value="Medium-chain alcohol dehydrogenases, catalytic domain"/>
    <property type="match status" value="1"/>
</dbReference>
<evidence type="ECO:0000256" key="2">
    <source>
        <dbReference type="ARBA" id="ARBA00008072"/>
    </source>
</evidence>
<keyword evidence="10" id="KW-1185">Reference proteome</keyword>
<dbReference type="EC" id="1.1.1.1" evidence="3"/>
<evidence type="ECO:0000256" key="3">
    <source>
        <dbReference type="ARBA" id="ARBA00013190"/>
    </source>
</evidence>
<dbReference type="SUPFAM" id="SSF50129">
    <property type="entry name" value="GroES-like"/>
    <property type="match status" value="1"/>
</dbReference>
<evidence type="ECO:0000259" key="8">
    <source>
        <dbReference type="Pfam" id="PF08240"/>
    </source>
</evidence>
<organism evidence="9 10">
    <name type="scientific">Streptomyces hoynatensis</name>
    <dbReference type="NCBI Taxonomy" id="1141874"/>
    <lineage>
        <taxon>Bacteria</taxon>
        <taxon>Bacillati</taxon>
        <taxon>Actinomycetota</taxon>
        <taxon>Actinomycetes</taxon>
        <taxon>Kitasatosporales</taxon>
        <taxon>Streptomycetaceae</taxon>
        <taxon>Streptomyces</taxon>
    </lineage>
</organism>
<evidence type="ECO:0000256" key="1">
    <source>
        <dbReference type="ARBA" id="ARBA00001947"/>
    </source>
</evidence>
<dbReference type="Pfam" id="PF08240">
    <property type="entry name" value="ADH_N"/>
    <property type="match status" value="1"/>
</dbReference>
<dbReference type="PANTHER" id="PTHR42940">
    <property type="entry name" value="ALCOHOL DEHYDROGENASE 1-RELATED"/>
    <property type="match status" value="1"/>
</dbReference>
<gene>
    <name evidence="9" type="ORF">D7294_07885</name>
</gene>
<accession>A0A3A9ZCE5</accession>
<dbReference type="PROSITE" id="PS00059">
    <property type="entry name" value="ADH_ZINC"/>
    <property type="match status" value="1"/>
</dbReference>
<dbReference type="InterPro" id="IPR002328">
    <property type="entry name" value="ADH_Zn_CS"/>
</dbReference>
<dbReference type="Proteomes" id="UP000272474">
    <property type="component" value="Unassembled WGS sequence"/>
</dbReference>
<keyword evidence="4" id="KW-0479">Metal-binding</keyword>
<keyword evidence="5" id="KW-0862">Zinc</keyword>
<dbReference type="OrthoDB" id="3567264at2"/>
<dbReference type="GO" id="GO:0008270">
    <property type="term" value="F:zinc ion binding"/>
    <property type="evidence" value="ECO:0007669"/>
    <property type="project" value="InterPro"/>
</dbReference>
<dbReference type="EMBL" id="RBAL01000003">
    <property type="protein sequence ID" value="RKN45006.1"/>
    <property type="molecule type" value="Genomic_DNA"/>
</dbReference>
<dbReference type="InterPro" id="IPR036291">
    <property type="entry name" value="NAD(P)-bd_dom_sf"/>
</dbReference>
<evidence type="ECO:0000313" key="9">
    <source>
        <dbReference type="EMBL" id="RKN45006.1"/>
    </source>
</evidence>
<evidence type="ECO:0000313" key="10">
    <source>
        <dbReference type="Proteomes" id="UP000272474"/>
    </source>
</evidence>
<dbReference type="AlphaFoldDB" id="A0A3A9ZCE5"/>
<sequence length="332" mass="32966">MGRAPGPAPAAPSRTRGRGTGRGARGSAGAGGPPGAPGRWCAGKGPGGTGATFRQLLCQGPGFPWRPAFGALGAPPSRKRFPHACRAGHEIAGRIDALGEGVEGWEVGERVAVGRFGGSCGRCPACRAGALIHRARLRVPGGACPGGYAEAVVVPATAPARIPDELTAVEAAPMGCAGVSAFRALRRGPARPGDLVAVLGLGGLGHLGVQFAARLGCETVAIARGAGKAGAARRFGAHHYLDSIEGNVAGRLRALGGAAAVPATAWSSPPAGDPPGRRRGGCPGAGAGARPAPPPRRCGGRLRPAGRPVLCSPGRSAGGWPGRAGRRGRPLR</sequence>
<feature type="region of interest" description="Disordered" evidence="7">
    <location>
        <begin position="263"/>
        <end position="332"/>
    </location>
</feature>
<evidence type="ECO:0000256" key="5">
    <source>
        <dbReference type="ARBA" id="ARBA00022833"/>
    </source>
</evidence>